<dbReference type="GO" id="GO:0016747">
    <property type="term" value="F:acyltransferase activity, transferring groups other than amino-acyl groups"/>
    <property type="evidence" value="ECO:0007669"/>
    <property type="project" value="TreeGrafter"/>
</dbReference>
<dbReference type="AlphaFoldDB" id="A0A1J5PSW5"/>
<accession>A0A1J5PSW5</accession>
<dbReference type="SUPFAM" id="SSF53474">
    <property type="entry name" value="alpha/beta-Hydrolases"/>
    <property type="match status" value="1"/>
</dbReference>
<protein>
    <submittedName>
        <fullName evidence="2">Enterobactin/ferric enterobactin esterase</fullName>
    </submittedName>
</protein>
<proteinExistence type="predicted"/>
<feature type="compositionally biased region" description="Low complexity" evidence="1">
    <location>
        <begin position="315"/>
        <end position="326"/>
    </location>
</feature>
<feature type="region of interest" description="Disordered" evidence="1">
    <location>
        <begin position="315"/>
        <end position="351"/>
    </location>
</feature>
<gene>
    <name evidence="2" type="ORF">GALL_476940</name>
</gene>
<dbReference type="PANTHER" id="PTHR48098">
    <property type="entry name" value="ENTEROCHELIN ESTERASE-RELATED"/>
    <property type="match status" value="1"/>
</dbReference>
<dbReference type="PANTHER" id="PTHR48098:SF1">
    <property type="entry name" value="DIACYLGLYCEROL ACYLTRANSFERASE_MYCOLYLTRANSFERASE AG85A"/>
    <property type="match status" value="1"/>
</dbReference>
<comment type="caution">
    <text evidence="2">The sequence shown here is derived from an EMBL/GenBank/DDBJ whole genome shotgun (WGS) entry which is preliminary data.</text>
</comment>
<dbReference type="Pfam" id="PF00756">
    <property type="entry name" value="Esterase"/>
    <property type="match status" value="1"/>
</dbReference>
<dbReference type="InterPro" id="IPR000801">
    <property type="entry name" value="Esterase-like"/>
</dbReference>
<name>A0A1J5PSW5_9ZZZZ</name>
<sequence>MRNGGRLIRLISFGAATLSAFLCINLLTPPSNLAVAVQTASVQTTSLPAPLGGKLTPGGSRIVTTKVKGAKSHLTDTVITVLPPEYSLPENAQRKFPYLVMYSGMPGSAGSWVSYLKIATHLEDVEGDTLTPVIAVLVPVYFNYDTECIDFKGYPQTGTWIGQDIPNWIKSTWRVSDARDDHVLAGFSAGGWCAAMLATMNPNLYRAVMTFAGYFAPTFDQAQLLRNDSRAKKYVLANTIAKNKEPLSFFIAASRNDPISYPSGRNFAKAVKNKSVKITYEENPAGGHYFSVWEAQLVDALDWLPTAVPSLAYKASSATPTTTPNTPTTPTPSPSSVTTPSMSASATPSPK</sequence>
<dbReference type="InterPro" id="IPR050583">
    <property type="entry name" value="Mycobacterial_A85_antigen"/>
</dbReference>
<dbReference type="Gene3D" id="3.40.50.1820">
    <property type="entry name" value="alpha/beta hydrolase"/>
    <property type="match status" value="1"/>
</dbReference>
<evidence type="ECO:0000256" key="1">
    <source>
        <dbReference type="SAM" id="MobiDB-lite"/>
    </source>
</evidence>
<feature type="compositionally biased region" description="Low complexity" evidence="1">
    <location>
        <begin position="334"/>
        <end position="351"/>
    </location>
</feature>
<organism evidence="2">
    <name type="scientific">mine drainage metagenome</name>
    <dbReference type="NCBI Taxonomy" id="410659"/>
    <lineage>
        <taxon>unclassified sequences</taxon>
        <taxon>metagenomes</taxon>
        <taxon>ecological metagenomes</taxon>
    </lineage>
</organism>
<dbReference type="InterPro" id="IPR029058">
    <property type="entry name" value="AB_hydrolase_fold"/>
</dbReference>
<evidence type="ECO:0000313" key="2">
    <source>
        <dbReference type="EMBL" id="OIQ70692.1"/>
    </source>
</evidence>
<dbReference type="EMBL" id="MLJW01004079">
    <property type="protein sequence ID" value="OIQ70692.1"/>
    <property type="molecule type" value="Genomic_DNA"/>
</dbReference>
<reference evidence="2" key="1">
    <citation type="submission" date="2016-10" db="EMBL/GenBank/DDBJ databases">
        <title>Sequence of Gallionella enrichment culture.</title>
        <authorList>
            <person name="Poehlein A."/>
            <person name="Muehling M."/>
            <person name="Daniel R."/>
        </authorList>
    </citation>
    <scope>NUCLEOTIDE SEQUENCE</scope>
</reference>